<sequence>SLERVWCQKFLVYLKENYGSNVPTATASTSASAMSNIPTTLVHDTSTLTETITQDVLDVSTISPISGDIPHYTSTHNIAGGNETLIDDLNLPTASNSILSNPITSALSNNVSANLMHNTNTSTTAPRKTLSEDVSNICAGLSTIRTSSTREIFLDDEVFDPTWIQSVGYELREEAQNQKIVSQTQRIIGLENHVKSLINQRDHALKQRSELERNMNSLSQKYNETLTENSDLKETVGRMHYENEVLQAKNEVLQAEKWLLDYDVGILKKKLGNEQ</sequence>
<proteinExistence type="predicted"/>
<name>A0A9N9ISP7_9GLOM</name>
<feature type="non-terminal residue" evidence="2">
    <location>
        <position position="1"/>
    </location>
</feature>
<organism evidence="2 3">
    <name type="scientific">Ambispora leptoticha</name>
    <dbReference type="NCBI Taxonomy" id="144679"/>
    <lineage>
        <taxon>Eukaryota</taxon>
        <taxon>Fungi</taxon>
        <taxon>Fungi incertae sedis</taxon>
        <taxon>Mucoromycota</taxon>
        <taxon>Glomeromycotina</taxon>
        <taxon>Glomeromycetes</taxon>
        <taxon>Archaeosporales</taxon>
        <taxon>Ambisporaceae</taxon>
        <taxon>Ambispora</taxon>
    </lineage>
</organism>
<evidence type="ECO:0000313" key="3">
    <source>
        <dbReference type="Proteomes" id="UP000789508"/>
    </source>
</evidence>
<comment type="caution">
    <text evidence="2">The sequence shown here is derived from an EMBL/GenBank/DDBJ whole genome shotgun (WGS) entry which is preliminary data.</text>
</comment>
<protein>
    <submittedName>
        <fullName evidence="2">3652_t:CDS:1</fullName>
    </submittedName>
</protein>
<dbReference type="Proteomes" id="UP000789508">
    <property type="component" value="Unassembled WGS sequence"/>
</dbReference>
<dbReference type="OrthoDB" id="2446138at2759"/>
<keyword evidence="3" id="KW-1185">Reference proteome</keyword>
<feature type="coiled-coil region" evidence="1">
    <location>
        <begin position="194"/>
        <end position="235"/>
    </location>
</feature>
<dbReference type="AlphaFoldDB" id="A0A9N9ISP7"/>
<accession>A0A9N9ISP7</accession>
<keyword evidence="1" id="KW-0175">Coiled coil</keyword>
<dbReference type="EMBL" id="CAJVPS010038144">
    <property type="protein sequence ID" value="CAG8746481.1"/>
    <property type="molecule type" value="Genomic_DNA"/>
</dbReference>
<evidence type="ECO:0000256" key="1">
    <source>
        <dbReference type="SAM" id="Coils"/>
    </source>
</evidence>
<reference evidence="2" key="1">
    <citation type="submission" date="2021-06" db="EMBL/GenBank/DDBJ databases">
        <authorList>
            <person name="Kallberg Y."/>
            <person name="Tangrot J."/>
            <person name="Rosling A."/>
        </authorList>
    </citation>
    <scope>NUCLEOTIDE SEQUENCE</scope>
    <source>
        <strain evidence="2">FL130A</strain>
    </source>
</reference>
<gene>
    <name evidence="2" type="ORF">ALEPTO_LOCUS13143</name>
</gene>
<evidence type="ECO:0000313" key="2">
    <source>
        <dbReference type="EMBL" id="CAG8746481.1"/>
    </source>
</evidence>